<sequence>MTSLPKISAPATRALNARGVFTLEQAEQLSDAELLALHGFGDKGLRILKAAIADRNQANTALPGDDGQ</sequence>
<protein>
    <recommendedName>
        <fullName evidence="3">DNA-binding protein</fullName>
    </recommendedName>
</protein>
<evidence type="ECO:0000313" key="1">
    <source>
        <dbReference type="EMBL" id="NIH55347.1"/>
    </source>
</evidence>
<proteinExistence type="predicted"/>
<dbReference type="AlphaFoldDB" id="A0A7X5R4C9"/>
<reference evidence="1 2" key="1">
    <citation type="submission" date="2020-02" db="EMBL/GenBank/DDBJ databases">
        <title>Sequencing the genomes of 1000 actinobacteria strains.</title>
        <authorList>
            <person name="Klenk H.-P."/>
        </authorList>
    </citation>
    <scope>NUCLEOTIDE SEQUENCE [LARGE SCALE GENOMIC DNA]</scope>
    <source>
        <strain evidence="1 2">DSM 27960</strain>
    </source>
</reference>
<dbReference type="Gene3D" id="1.10.150.20">
    <property type="entry name" value="5' to 3' exonuclease, C-terminal subdomain"/>
    <property type="match status" value="1"/>
</dbReference>
<dbReference type="SUPFAM" id="SSF47789">
    <property type="entry name" value="C-terminal domain of RNA polymerase alpha subunit"/>
    <property type="match status" value="1"/>
</dbReference>
<name>A0A7X5R4C9_9MICO</name>
<dbReference type="RefSeq" id="WP_167152464.1">
    <property type="nucleotide sequence ID" value="NZ_JAAMOX010000004.1"/>
</dbReference>
<evidence type="ECO:0008006" key="3">
    <source>
        <dbReference type="Google" id="ProtNLM"/>
    </source>
</evidence>
<comment type="caution">
    <text evidence="1">The sequence shown here is derived from an EMBL/GenBank/DDBJ whole genome shotgun (WGS) entry which is preliminary data.</text>
</comment>
<organism evidence="1 2">
    <name type="scientific">Lysinibacter cavernae</name>
    <dbReference type="NCBI Taxonomy" id="1640652"/>
    <lineage>
        <taxon>Bacteria</taxon>
        <taxon>Bacillati</taxon>
        <taxon>Actinomycetota</taxon>
        <taxon>Actinomycetes</taxon>
        <taxon>Micrococcales</taxon>
        <taxon>Microbacteriaceae</taxon>
        <taxon>Lysinibacter</taxon>
    </lineage>
</organism>
<evidence type="ECO:0000313" key="2">
    <source>
        <dbReference type="Proteomes" id="UP000541033"/>
    </source>
</evidence>
<dbReference type="EMBL" id="JAAMOX010000004">
    <property type="protein sequence ID" value="NIH55347.1"/>
    <property type="molecule type" value="Genomic_DNA"/>
</dbReference>
<dbReference type="Proteomes" id="UP000541033">
    <property type="component" value="Unassembled WGS sequence"/>
</dbReference>
<keyword evidence="2" id="KW-1185">Reference proteome</keyword>
<accession>A0A7X5R4C9</accession>
<gene>
    <name evidence="1" type="ORF">FHX76_003268</name>
</gene>